<gene>
    <name evidence="1" type="ORF">DMN91_009247</name>
</gene>
<dbReference type="EMBL" id="QOIP01000009">
    <property type="protein sequence ID" value="RLU18889.1"/>
    <property type="molecule type" value="Genomic_DNA"/>
</dbReference>
<dbReference type="Gene3D" id="3.30.420.10">
    <property type="entry name" value="Ribonuclease H-like superfamily/Ribonuclease H"/>
    <property type="match status" value="1"/>
</dbReference>
<comment type="caution">
    <text evidence="1">The sequence shown here is derived from an EMBL/GenBank/DDBJ whole genome shotgun (WGS) entry which is preliminary data.</text>
</comment>
<dbReference type="InterPro" id="IPR036397">
    <property type="entry name" value="RNaseH_sf"/>
</dbReference>
<organism evidence="1">
    <name type="scientific">Ooceraea biroi</name>
    <name type="common">Clonal raider ant</name>
    <name type="synonym">Cerapachys biroi</name>
    <dbReference type="NCBI Taxonomy" id="2015173"/>
    <lineage>
        <taxon>Eukaryota</taxon>
        <taxon>Metazoa</taxon>
        <taxon>Ecdysozoa</taxon>
        <taxon>Arthropoda</taxon>
        <taxon>Hexapoda</taxon>
        <taxon>Insecta</taxon>
        <taxon>Pterygota</taxon>
        <taxon>Neoptera</taxon>
        <taxon>Endopterygota</taxon>
        <taxon>Hymenoptera</taxon>
        <taxon>Apocrita</taxon>
        <taxon>Aculeata</taxon>
        <taxon>Formicoidea</taxon>
        <taxon>Formicidae</taxon>
        <taxon>Dorylinae</taxon>
        <taxon>Ooceraea</taxon>
    </lineage>
</organism>
<sequence>MDNLANEMGVARFIISLVVRKDLQCKSFILRNRQLLTEKNKIDRKVKAQALLNDMKDDCADFLKFFSHEKNFIQDRKRRQHHDATFFEKGLKVNADSYIKVLETVVKPWMDEVAAGREYVLQQDSAPAHAARKTQAWLFNNFSPA</sequence>
<accession>A0A3L8DG51</accession>
<reference evidence="1" key="2">
    <citation type="submission" date="2018-07" db="EMBL/GenBank/DDBJ databases">
        <authorList>
            <person name="Mckenzie S.K."/>
            <person name="Kronauer D.J.C."/>
        </authorList>
    </citation>
    <scope>NUCLEOTIDE SEQUENCE</scope>
    <source>
        <strain evidence="1">Clonal line C1</strain>
    </source>
</reference>
<reference evidence="1" key="1">
    <citation type="journal article" date="2018" name="Genome Res.">
        <title>The genomic architecture and molecular evolution of ant odorant receptors.</title>
        <authorList>
            <person name="McKenzie S.K."/>
            <person name="Kronauer D.J.C."/>
        </authorList>
    </citation>
    <scope>NUCLEOTIDE SEQUENCE [LARGE SCALE GENOMIC DNA]</scope>
    <source>
        <strain evidence="1">Clonal line C1</strain>
    </source>
</reference>
<dbReference type="AlphaFoldDB" id="A0A3L8DG51"/>
<proteinExistence type="predicted"/>
<protein>
    <recommendedName>
        <fullName evidence="2">Histone-lysine N-methyltransferase SETMAR</fullName>
    </recommendedName>
</protein>
<name>A0A3L8DG51_OOCBI</name>
<dbReference type="Proteomes" id="UP000279307">
    <property type="component" value="Chromosome 9"/>
</dbReference>
<evidence type="ECO:0008006" key="2">
    <source>
        <dbReference type="Google" id="ProtNLM"/>
    </source>
</evidence>
<dbReference type="OrthoDB" id="7540217at2759"/>
<evidence type="ECO:0000313" key="1">
    <source>
        <dbReference type="EMBL" id="RLU18889.1"/>
    </source>
</evidence>
<dbReference type="GO" id="GO:0003676">
    <property type="term" value="F:nucleic acid binding"/>
    <property type="evidence" value="ECO:0007669"/>
    <property type="project" value="InterPro"/>
</dbReference>